<dbReference type="PROSITE" id="PS50885">
    <property type="entry name" value="HAMP"/>
    <property type="match status" value="1"/>
</dbReference>
<evidence type="ECO:0000256" key="8">
    <source>
        <dbReference type="ARBA" id="ARBA00029447"/>
    </source>
</evidence>
<comment type="subcellular location">
    <subcellularLocation>
        <location evidence="1">Cell inner membrane</location>
        <topology evidence="1">Multi-pass membrane protein</topology>
    </subcellularLocation>
</comment>
<dbReference type="InterPro" id="IPR003660">
    <property type="entry name" value="HAMP_dom"/>
</dbReference>
<keyword evidence="7 9" id="KW-0807">Transducer</keyword>
<evidence type="ECO:0000256" key="5">
    <source>
        <dbReference type="ARBA" id="ARBA00022989"/>
    </source>
</evidence>
<keyword evidence="6 10" id="KW-0472">Membrane</keyword>
<dbReference type="RefSeq" id="WP_205158192.1">
    <property type="nucleotide sequence ID" value="NZ_JAFEUM010000003.1"/>
</dbReference>
<dbReference type="Pfam" id="PF00672">
    <property type="entry name" value="HAMP"/>
    <property type="match status" value="1"/>
</dbReference>
<evidence type="ECO:0000256" key="4">
    <source>
        <dbReference type="ARBA" id="ARBA00022692"/>
    </source>
</evidence>
<feature type="domain" description="HAMP" evidence="13">
    <location>
        <begin position="209"/>
        <end position="261"/>
    </location>
</feature>
<keyword evidence="15" id="KW-1185">Reference proteome</keyword>
<name>A0ABS2HIZ2_9VIBR</name>
<dbReference type="Gene3D" id="3.30.450.20">
    <property type="entry name" value="PAS domain"/>
    <property type="match status" value="1"/>
</dbReference>
<evidence type="ECO:0000256" key="6">
    <source>
        <dbReference type="ARBA" id="ARBA00023136"/>
    </source>
</evidence>
<comment type="caution">
    <text evidence="14">The sequence shown here is derived from an EMBL/GenBank/DDBJ whole genome shotgun (WGS) entry which is preliminary data.</text>
</comment>
<dbReference type="PANTHER" id="PTHR32089:SF119">
    <property type="entry name" value="METHYL-ACCEPTING CHEMOTAXIS PROTEIN CTPL"/>
    <property type="match status" value="1"/>
</dbReference>
<keyword evidence="2" id="KW-1003">Cell membrane</keyword>
<dbReference type="InterPro" id="IPR033480">
    <property type="entry name" value="sCache_2"/>
</dbReference>
<keyword evidence="5 10" id="KW-1133">Transmembrane helix</keyword>
<evidence type="ECO:0000259" key="11">
    <source>
        <dbReference type="PROSITE" id="PS50111"/>
    </source>
</evidence>
<dbReference type="EMBL" id="JAFEUM010000003">
    <property type="protein sequence ID" value="MBM7036621.1"/>
    <property type="molecule type" value="Genomic_DNA"/>
</dbReference>
<dbReference type="PANTHER" id="PTHR32089">
    <property type="entry name" value="METHYL-ACCEPTING CHEMOTAXIS PROTEIN MCPB"/>
    <property type="match status" value="1"/>
</dbReference>
<dbReference type="InterPro" id="IPR004089">
    <property type="entry name" value="MCPsignal_dom"/>
</dbReference>
<keyword evidence="4 10" id="KW-0812">Transmembrane</keyword>
<dbReference type="Pfam" id="PF08269">
    <property type="entry name" value="dCache_2"/>
    <property type="match status" value="1"/>
</dbReference>
<reference evidence="14 15" key="1">
    <citation type="submission" date="2021-02" db="EMBL/GenBank/DDBJ databases">
        <authorList>
            <person name="Park J.-S."/>
        </authorList>
    </citation>
    <scope>NUCLEOTIDE SEQUENCE [LARGE SCALE GENOMIC DNA]</scope>
    <source>
        <strain evidence="14 15">188UL20-2</strain>
    </source>
</reference>
<feature type="domain" description="Methyl-accepting transducer" evidence="11">
    <location>
        <begin position="266"/>
        <end position="502"/>
    </location>
</feature>
<evidence type="ECO:0000313" key="14">
    <source>
        <dbReference type="EMBL" id="MBM7036621.1"/>
    </source>
</evidence>
<organism evidence="14 15">
    <name type="scientific">Vibrio ulleungensis</name>
    <dbReference type="NCBI Taxonomy" id="2807619"/>
    <lineage>
        <taxon>Bacteria</taxon>
        <taxon>Pseudomonadati</taxon>
        <taxon>Pseudomonadota</taxon>
        <taxon>Gammaproteobacteria</taxon>
        <taxon>Vibrionales</taxon>
        <taxon>Vibrionaceae</taxon>
        <taxon>Vibrio</taxon>
    </lineage>
</organism>
<dbReference type="InterPro" id="IPR000727">
    <property type="entry name" value="T_SNARE_dom"/>
</dbReference>
<evidence type="ECO:0000256" key="7">
    <source>
        <dbReference type="ARBA" id="ARBA00023224"/>
    </source>
</evidence>
<dbReference type="SUPFAM" id="SSF58104">
    <property type="entry name" value="Methyl-accepting chemotaxis protein (MCP) signaling domain"/>
    <property type="match status" value="1"/>
</dbReference>
<evidence type="ECO:0000259" key="12">
    <source>
        <dbReference type="PROSITE" id="PS50192"/>
    </source>
</evidence>
<dbReference type="PROSITE" id="PS50192">
    <property type="entry name" value="T_SNARE"/>
    <property type="match status" value="1"/>
</dbReference>
<accession>A0ABS2HIZ2</accession>
<feature type="domain" description="T-SNARE coiled-coil homology" evidence="12">
    <location>
        <begin position="453"/>
        <end position="502"/>
    </location>
</feature>
<dbReference type="Pfam" id="PF00015">
    <property type="entry name" value="MCPsignal"/>
    <property type="match status" value="1"/>
</dbReference>
<dbReference type="CDD" id="cd06225">
    <property type="entry name" value="HAMP"/>
    <property type="match status" value="1"/>
</dbReference>
<feature type="transmembrane region" description="Helical" evidence="10">
    <location>
        <begin position="15"/>
        <end position="33"/>
    </location>
</feature>
<dbReference type="InterPro" id="IPR004010">
    <property type="entry name" value="Double_Cache_2"/>
</dbReference>
<dbReference type="Gene3D" id="1.10.287.950">
    <property type="entry name" value="Methyl-accepting chemotaxis protein"/>
    <property type="match status" value="1"/>
</dbReference>
<gene>
    <name evidence="14" type="ORF">JQC93_09395</name>
</gene>
<dbReference type="SMART" id="SM01049">
    <property type="entry name" value="Cache_2"/>
    <property type="match status" value="1"/>
</dbReference>
<dbReference type="PROSITE" id="PS50111">
    <property type="entry name" value="CHEMOTAXIS_TRANSDUC_2"/>
    <property type="match status" value="1"/>
</dbReference>
<dbReference type="SMART" id="SM00283">
    <property type="entry name" value="MA"/>
    <property type="match status" value="1"/>
</dbReference>
<protein>
    <submittedName>
        <fullName evidence="14">Methyl-accepting chemotaxis protein</fullName>
    </submittedName>
</protein>
<proteinExistence type="inferred from homology"/>
<evidence type="ECO:0000259" key="13">
    <source>
        <dbReference type="PROSITE" id="PS50885"/>
    </source>
</evidence>
<dbReference type="CDD" id="cd11386">
    <property type="entry name" value="MCP_signal"/>
    <property type="match status" value="1"/>
</dbReference>
<keyword evidence="3" id="KW-0997">Cell inner membrane</keyword>
<evidence type="ECO:0000256" key="2">
    <source>
        <dbReference type="ARBA" id="ARBA00022475"/>
    </source>
</evidence>
<evidence type="ECO:0000313" key="15">
    <source>
        <dbReference type="Proteomes" id="UP000809621"/>
    </source>
</evidence>
<dbReference type="Proteomes" id="UP000809621">
    <property type="component" value="Unassembled WGS sequence"/>
</dbReference>
<evidence type="ECO:0000256" key="1">
    <source>
        <dbReference type="ARBA" id="ARBA00004429"/>
    </source>
</evidence>
<evidence type="ECO:0000256" key="9">
    <source>
        <dbReference type="PROSITE-ProRule" id="PRU00284"/>
    </source>
</evidence>
<feature type="transmembrane region" description="Helical" evidence="10">
    <location>
        <begin position="190"/>
        <end position="209"/>
    </location>
</feature>
<evidence type="ECO:0000256" key="10">
    <source>
        <dbReference type="SAM" id="Phobius"/>
    </source>
</evidence>
<evidence type="ECO:0000256" key="3">
    <source>
        <dbReference type="ARBA" id="ARBA00022519"/>
    </source>
</evidence>
<sequence length="538" mass="59444">MPSLKDFNVRSKMRILISLSVALLFLNCYVILYQNYLDMHQTRQQSIQQQVEAAASMLSGFSTQNPNDKEQAKLLAIDALRHVRYDESNYFWITDTNSNLVLHPLRQSSEGKSMAQVTDASGHLHWAEMTRTALSNKSGFVKYDWLSPQNDVHHKVSYVQLVPEFGLIVGSGVFTDDIDQAFWSDIRSTLLFSLGSIALLLFCSRWIVFDITRPLQQLRTRVGELEKGDLTVDFALMRKDEIGDIAHALENSTSMFRTTLIRAKEAGDSAEEMAQNVSVTSAQSARNLQDQQQQLAQLSVAMTEMSATINDVARNTQSASTNSSSVKDDLNVSYELMNETLSAVQQMTQSISHSSEMTNALEQGVSDITSVTKVIQDVSEQTNLLALNAAIEAARAGEQGRGFAVVADEVRQLAGRTQSSTNEIQSTIDVLTRQSNEAVSSSEESKTIVQSTNEYAKQTQTLLNGVQQALSDTDDLISQIATATEQQGSVTEEVNSNVDHISEAGLEISKSAQHLNQQIDALAQSANQLNKELKQFKI</sequence>
<comment type="similarity">
    <text evidence="8">Belongs to the methyl-accepting chemotaxis (MCP) protein family.</text>
</comment>